<keyword evidence="8" id="KW-1185">Reference proteome</keyword>
<name>A0A7K1FJK9_9ACTN</name>
<proteinExistence type="predicted"/>
<dbReference type="SUPFAM" id="SSF51905">
    <property type="entry name" value="FAD/NAD(P)-binding domain"/>
    <property type="match status" value="1"/>
</dbReference>
<dbReference type="InterPro" id="IPR036188">
    <property type="entry name" value="FAD/NAD-bd_sf"/>
</dbReference>
<evidence type="ECO:0000256" key="3">
    <source>
        <dbReference type="ARBA" id="ARBA00022827"/>
    </source>
</evidence>
<dbReference type="Pfam" id="PF07992">
    <property type="entry name" value="Pyr_redox_2"/>
    <property type="match status" value="1"/>
</dbReference>
<dbReference type="PANTHER" id="PTHR43557:SF2">
    <property type="entry name" value="RIESKE DOMAIN-CONTAINING PROTEIN-RELATED"/>
    <property type="match status" value="1"/>
</dbReference>
<dbReference type="PRINTS" id="PR00368">
    <property type="entry name" value="FADPNR"/>
</dbReference>
<evidence type="ECO:0000256" key="1">
    <source>
        <dbReference type="ARBA" id="ARBA00001974"/>
    </source>
</evidence>
<dbReference type="InterPro" id="IPR028202">
    <property type="entry name" value="Reductase_C"/>
</dbReference>
<dbReference type="PANTHER" id="PTHR43557">
    <property type="entry name" value="APOPTOSIS-INDUCING FACTOR 1"/>
    <property type="match status" value="1"/>
</dbReference>
<dbReference type="GO" id="GO:0005737">
    <property type="term" value="C:cytoplasm"/>
    <property type="evidence" value="ECO:0007669"/>
    <property type="project" value="TreeGrafter"/>
</dbReference>
<dbReference type="EMBL" id="WLYK01000001">
    <property type="protein sequence ID" value="MTD13054.1"/>
    <property type="molecule type" value="Genomic_DNA"/>
</dbReference>
<sequence length="403" mass="42624">MTGPVVVIGGGLAGAKTVEALRDKGFDGSLTLVCAEDVLPYERPPLSKDYLLGKAGLLDSTVHDEQWYADRRVDVRLGVSAVALDPAQRVVTLSDGTSLDYSSCVLATGSEPVGLDDLPPGVAVALRTAADAEALKAQLAEGGRWVIAGGGWIGLEVAAAARAAGCEVTVVLSSARPLQSAIGPVAAEVFLELHLAHGVRFRPEHRVTDAVVTDGRLRAVLLEDGEELPADRLLVAVGARPRLDLAVAAGLEVGDGVRVGPDLRTSDPHIWAVGDIAEVNHPVLGRPVRVEHWAWALHQPAVAAASILGQDAAFDDLPYFFSDQYDLGMEFLGDPHPDDRLVLRGDRDGREFVGFLCGADDVVHAVIAVNVWDVPDAVRDLIIDGRPVDPARLADEQVPLAEL</sequence>
<evidence type="ECO:0000313" key="8">
    <source>
        <dbReference type="Proteomes" id="UP000460221"/>
    </source>
</evidence>
<feature type="domain" description="FAD/NAD(P)-binding" evidence="5">
    <location>
        <begin position="5"/>
        <end position="296"/>
    </location>
</feature>
<evidence type="ECO:0000259" key="5">
    <source>
        <dbReference type="Pfam" id="PF07992"/>
    </source>
</evidence>
<dbReference type="InterPro" id="IPR016156">
    <property type="entry name" value="FAD/NAD-linked_Rdtase_dimer_sf"/>
</dbReference>
<feature type="domain" description="Reductase C-terminal" evidence="6">
    <location>
        <begin position="319"/>
        <end position="403"/>
    </location>
</feature>
<dbReference type="Pfam" id="PF14759">
    <property type="entry name" value="Reductase_C"/>
    <property type="match status" value="1"/>
</dbReference>
<dbReference type="AlphaFoldDB" id="A0A7K1FJK9"/>
<dbReference type="GO" id="GO:0016651">
    <property type="term" value="F:oxidoreductase activity, acting on NAD(P)H"/>
    <property type="evidence" value="ECO:0007669"/>
    <property type="project" value="TreeGrafter"/>
</dbReference>
<dbReference type="PRINTS" id="PR00411">
    <property type="entry name" value="PNDRDTASEI"/>
</dbReference>
<dbReference type="RefSeq" id="WP_154767002.1">
    <property type="nucleotide sequence ID" value="NZ_WLYK01000001.1"/>
</dbReference>
<keyword evidence="4" id="KW-0560">Oxidoreductase</keyword>
<comment type="cofactor">
    <cofactor evidence="1">
        <name>FAD</name>
        <dbReference type="ChEBI" id="CHEBI:57692"/>
    </cofactor>
</comment>
<protein>
    <submittedName>
        <fullName evidence="7">NAD(P)/FAD-dependent oxidoreductase</fullName>
    </submittedName>
</protein>
<dbReference type="InterPro" id="IPR050446">
    <property type="entry name" value="FAD-oxidoreductase/Apoptosis"/>
</dbReference>
<evidence type="ECO:0000259" key="6">
    <source>
        <dbReference type="Pfam" id="PF14759"/>
    </source>
</evidence>
<accession>A0A7K1FJK9</accession>
<gene>
    <name evidence="7" type="ORF">GIS00_03720</name>
</gene>
<keyword evidence="2" id="KW-0285">Flavoprotein</keyword>
<keyword evidence="3" id="KW-0274">FAD</keyword>
<evidence type="ECO:0000256" key="4">
    <source>
        <dbReference type="ARBA" id="ARBA00023002"/>
    </source>
</evidence>
<dbReference type="Gene3D" id="3.30.390.30">
    <property type="match status" value="1"/>
</dbReference>
<dbReference type="Proteomes" id="UP000460221">
    <property type="component" value="Unassembled WGS sequence"/>
</dbReference>
<evidence type="ECO:0000313" key="7">
    <source>
        <dbReference type="EMBL" id="MTD13054.1"/>
    </source>
</evidence>
<comment type="caution">
    <text evidence="7">The sequence shown here is derived from an EMBL/GenBank/DDBJ whole genome shotgun (WGS) entry which is preliminary data.</text>
</comment>
<organism evidence="7 8">
    <name type="scientific">Nakamurella alba</name>
    <dbReference type="NCBI Taxonomy" id="2665158"/>
    <lineage>
        <taxon>Bacteria</taxon>
        <taxon>Bacillati</taxon>
        <taxon>Actinomycetota</taxon>
        <taxon>Actinomycetes</taxon>
        <taxon>Nakamurellales</taxon>
        <taxon>Nakamurellaceae</taxon>
        <taxon>Nakamurella</taxon>
    </lineage>
</organism>
<reference evidence="7 8" key="1">
    <citation type="submission" date="2019-11" db="EMBL/GenBank/DDBJ databases">
        <authorList>
            <person name="Jiang L.-Q."/>
        </authorList>
    </citation>
    <scope>NUCLEOTIDE SEQUENCE [LARGE SCALE GENOMIC DNA]</scope>
    <source>
        <strain evidence="7 8">YIM 132087</strain>
    </source>
</reference>
<dbReference type="Gene3D" id="3.50.50.60">
    <property type="entry name" value="FAD/NAD(P)-binding domain"/>
    <property type="match status" value="2"/>
</dbReference>
<evidence type="ECO:0000256" key="2">
    <source>
        <dbReference type="ARBA" id="ARBA00022630"/>
    </source>
</evidence>
<dbReference type="InterPro" id="IPR023753">
    <property type="entry name" value="FAD/NAD-binding_dom"/>
</dbReference>
<dbReference type="SUPFAM" id="SSF55424">
    <property type="entry name" value="FAD/NAD-linked reductases, dimerisation (C-terminal) domain"/>
    <property type="match status" value="1"/>
</dbReference>